<dbReference type="GO" id="GO:0006508">
    <property type="term" value="P:proteolysis"/>
    <property type="evidence" value="ECO:0007669"/>
    <property type="project" value="UniProtKB-KW"/>
</dbReference>
<dbReference type="PROSITE" id="PS50878">
    <property type="entry name" value="RT_POL"/>
    <property type="match status" value="1"/>
</dbReference>
<evidence type="ECO:0000256" key="7">
    <source>
        <dbReference type="ARBA" id="ARBA00022918"/>
    </source>
</evidence>
<keyword evidence="1" id="KW-0645">Protease</keyword>
<dbReference type="AlphaFoldDB" id="A0A388JMQ9"/>
<evidence type="ECO:0000256" key="4">
    <source>
        <dbReference type="ARBA" id="ARBA00022722"/>
    </source>
</evidence>
<keyword evidence="10" id="KW-1185">Reference proteome</keyword>
<dbReference type="Gramene" id="GBG59096">
    <property type="protein sequence ID" value="GBG59096"/>
    <property type="gene ID" value="CBR_g24439"/>
</dbReference>
<dbReference type="Pfam" id="PF00078">
    <property type="entry name" value="RVT_1"/>
    <property type="match status" value="1"/>
</dbReference>
<dbReference type="Gene3D" id="3.10.10.10">
    <property type="entry name" value="HIV Type 1 Reverse Transcriptase, subunit A, domain 1"/>
    <property type="match status" value="1"/>
</dbReference>
<keyword evidence="7" id="KW-0695">RNA-directed DNA polymerase</keyword>
<sequence length="852" mass="95808">MTSKYRDLMVEVAALRQAQVTNPLPLPPGFGAAIETNLAPLTVSTFAASLSVMVNPSGPAAGADSAAAVTSNEAGNFATTAALRSKPAVAGSSYAGPHVDRKAVQIPSKYDNKEDIESWISSMRAYFEVLGTQLETQPVIMGMNVEPIVRGFPEVQATRAGVPKIKLTRWLKATPVASLEKLLIAQYKDPHATARARSQLDKIKRSKWTGSMKSLQTYLSKMFATPGLELTDQSCLDVVKGAVPTSLTSRCKVFSKIDLKSGCHQIEVDRADQHKTAFKTRDGLYEFTVMPFGLTNAPTTFQSLMDKVLHEQIGRSMVVYLDDILIFSKSMEEHLKHLEEVLTILKKTQLHLNLEKSEFGKDSVIYLGHQSSAAGLEPKATKVEVIRNWPQPVNVRELRSFLGLTSYYRKFVPRFSIVARPLSQLTSKNVPYSWDTACTNAFQALKDALVCYNRVADALSRHPEYMTCLVKSYDLRKKLKEELVEHTAKDLELSPILEQLRADPSNQPDFHEYGGLVFRRYGNHDRLCVPNHEPLRTHFLDLAHGRSEHFGMAKTYANLLRQFDWSGMEGTAEKFVAECQVCQRIKPCKQKPMGLLTPLPIPDGPGESVSIDFTDMGKIHNPLSYLFPEQPAGLTPDRPGFRAKYDRLLDIAIAATTKRQHAMIHHPNKRHQPSDIQVGSYVRLKMSEFSEEEGVSRKLLPLYYGPWEVLDVTGENHFGPSYVVDVPAHLRTYPMFHASKLYLHRDAKTLDYREDMIPRAIKSGHEIDRIKQHIGKGRNRSYQVHFMYHPLDDLYRISKQELLRSAPHVVKGYEHQIAVDATPKISARLTATEYSRNLFAVLAYDAFVEDSE</sequence>
<dbReference type="InterPro" id="IPR041588">
    <property type="entry name" value="Integrase_H2C2"/>
</dbReference>
<feature type="domain" description="Reverse transcriptase" evidence="8">
    <location>
        <begin position="167"/>
        <end position="371"/>
    </location>
</feature>
<name>A0A388JMQ9_CHABU</name>
<dbReference type="InterPro" id="IPR043128">
    <property type="entry name" value="Rev_trsase/Diguanyl_cyclase"/>
</dbReference>
<gene>
    <name evidence="9" type="ORF">CBR_g24439</name>
</gene>
<dbReference type="Pfam" id="PF17921">
    <property type="entry name" value="Integrase_H2C2"/>
    <property type="match status" value="1"/>
</dbReference>
<dbReference type="GO" id="GO:0003964">
    <property type="term" value="F:RNA-directed DNA polymerase activity"/>
    <property type="evidence" value="ECO:0007669"/>
    <property type="project" value="UniProtKB-KW"/>
</dbReference>
<accession>A0A388JMQ9</accession>
<evidence type="ECO:0000259" key="8">
    <source>
        <dbReference type="PROSITE" id="PS50878"/>
    </source>
</evidence>
<keyword evidence="5" id="KW-0255">Endonuclease</keyword>
<organism evidence="9 10">
    <name type="scientific">Chara braunii</name>
    <name type="common">Braun's stonewort</name>
    <dbReference type="NCBI Taxonomy" id="69332"/>
    <lineage>
        <taxon>Eukaryota</taxon>
        <taxon>Viridiplantae</taxon>
        <taxon>Streptophyta</taxon>
        <taxon>Charophyceae</taxon>
        <taxon>Charales</taxon>
        <taxon>Characeae</taxon>
        <taxon>Chara</taxon>
    </lineage>
</organism>
<evidence type="ECO:0000256" key="1">
    <source>
        <dbReference type="ARBA" id="ARBA00022670"/>
    </source>
</evidence>
<dbReference type="GO" id="GO:0008233">
    <property type="term" value="F:peptidase activity"/>
    <property type="evidence" value="ECO:0007669"/>
    <property type="project" value="UniProtKB-KW"/>
</dbReference>
<evidence type="ECO:0000313" key="9">
    <source>
        <dbReference type="EMBL" id="GBG59096.1"/>
    </source>
</evidence>
<keyword evidence="6" id="KW-0378">Hydrolase</keyword>
<dbReference type="GO" id="GO:0004519">
    <property type="term" value="F:endonuclease activity"/>
    <property type="evidence" value="ECO:0007669"/>
    <property type="project" value="UniProtKB-KW"/>
</dbReference>
<dbReference type="InterPro" id="IPR000477">
    <property type="entry name" value="RT_dom"/>
</dbReference>
<dbReference type="SUPFAM" id="SSF56672">
    <property type="entry name" value="DNA/RNA polymerases"/>
    <property type="match status" value="1"/>
</dbReference>
<dbReference type="PANTHER" id="PTHR37984">
    <property type="entry name" value="PROTEIN CBG26694"/>
    <property type="match status" value="1"/>
</dbReference>
<protein>
    <recommendedName>
        <fullName evidence="8">Reverse transcriptase domain-containing protein</fullName>
    </recommendedName>
</protein>
<dbReference type="Gene3D" id="1.10.340.70">
    <property type="match status" value="1"/>
</dbReference>
<evidence type="ECO:0000256" key="2">
    <source>
        <dbReference type="ARBA" id="ARBA00022679"/>
    </source>
</evidence>
<proteinExistence type="predicted"/>
<dbReference type="EMBL" id="BFEA01000002">
    <property type="protein sequence ID" value="GBG59096.1"/>
    <property type="molecule type" value="Genomic_DNA"/>
</dbReference>
<dbReference type="FunFam" id="3.10.10.10:FF:000007">
    <property type="entry name" value="Retrovirus-related Pol polyprotein from transposon 17.6-like Protein"/>
    <property type="match status" value="1"/>
</dbReference>
<evidence type="ECO:0000256" key="6">
    <source>
        <dbReference type="ARBA" id="ARBA00022801"/>
    </source>
</evidence>
<dbReference type="OrthoDB" id="117339at2759"/>
<evidence type="ECO:0000256" key="3">
    <source>
        <dbReference type="ARBA" id="ARBA00022695"/>
    </source>
</evidence>
<dbReference type="InterPro" id="IPR043502">
    <property type="entry name" value="DNA/RNA_pol_sf"/>
</dbReference>
<dbReference type="Proteomes" id="UP000265515">
    <property type="component" value="Unassembled WGS sequence"/>
</dbReference>
<dbReference type="FunFam" id="3.30.70.270:FF:000020">
    <property type="entry name" value="Transposon Tf2-6 polyprotein-like Protein"/>
    <property type="match status" value="1"/>
</dbReference>
<keyword evidence="2" id="KW-0808">Transferase</keyword>
<dbReference type="Gene3D" id="3.30.70.270">
    <property type="match status" value="2"/>
</dbReference>
<dbReference type="InterPro" id="IPR050951">
    <property type="entry name" value="Retrovirus_Pol_polyprotein"/>
</dbReference>
<reference evidence="9 10" key="1">
    <citation type="journal article" date="2018" name="Cell">
        <title>The Chara Genome: Secondary Complexity and Implications for Plant Terrestrialization.</title>
        <authorList>
            <person name="Nishiyama T."/>
            <person name="Sakayama H."/>
            <person name="Vries J.D."/>
            <person name="Buschmann H."/>
            <person name="Saint-Marcoux D."/>
            <person name="Ullrich K.K."/>
            <person name="Haas F.B."/>
            <person name="Vanderstraeten L."/>
            <person name="Becker D."/>
            <person name="Lang D."/>
            <person name="Vosolsobe S."/>
            <person name="Rombauts S."/>
            <person name="Wilhelmsson P.K.I."/>
            <person name="Janitza P."/>
            <person name="Kern R."/>
            <person name="Heyl A."/>
            <person name="Rumpler F."/>
            <person name="Villalobos L.I.A.C."/>
            <person name="Clay J.M."/>
            <person name="Skokan R."/>
            <person name="Toyoda A."/>
            <person name="Suzuki Y."/>
            <person name="Kagoshima H."/>
            <person name="Schijlen E."/>
            <person name="Tajeshwar N."/>
            <person name="Catarino B."/>
            <person name="Hetherington A.J."/>
            <person name="Saltykova A."/>
            <person name="Bonnot C."/>
            <person name="Breuninger H."/>
            <person name="Symeonidi A."/>
            <person name="Radhakrishnan G.V."/>
            <person name="Van Nieuwerburgh F."/>
            <person name="Deforce D."/>
            <person name="Chang C."/>
            <person name="Karol K.G."/>
            <person name="Hedrich R."/>
            <person name="Ulvskov P."/>
            <person name="Glockner G."/>
            <person name="Delwiche C.F."/>
            <person name="Petrasek J."/>
            <person name="Van de Peer Y."/>
            <person name="Friml J."/>
            <person name="Beilby M."/>
            <person name="Dolan L."/>
            <person name="Kohara Y."/>
            <person name="Sugano S."/>
            <person name="Fujiyama A."/>
            <person name="Delaux P.-M."/>
            <person name="Quint M."/>
            <person name="TheiBen G."/>
            <person name="Hagemann M."/>
            <person name="Harholt J."/>
            <person name="Dunand C."/>
            <person name="Zachgo S."/>
            <person name="Langdale J."/>
            <person name="Maumus F."/>
            <person name="Straeten D.V.D."/>
            <person name="Gould S.B."/>
            <person name="Rensing S.A."/>
        </authorList>
    </citation>
    <scope>NUCLEOTIDE SEQUENCE [LARGE SCALE GENOMIC DNA]</scope>
    <source>
        <strain evidence="9 10">S276</strain>
    </source>
</reference>
<dbReference type="PANTHER" id="PTHR37984:SF5">
    <property type="entry name" value="PROTEIN NYNRIN-LIKE"/>
    <property type="match status" value="1"/>
</dbReference>
<dbReference type="FunFam" id="3.30.70.270:FF:000003">
    <property type="entry name" value="Transposon Ty3-G Gag-Pol polyprotein"/>
    <property type="match status" value="1"/>
</dbReference>
<keyword evidence="4" id="KW-0540">Nuclease</keyword>
<comment type="caution">
    <text evidence="9">The sequence shown here is derived from an EMBL/GenBank/DDBJ whole genome shotgun (WGS) entry which is preliminary data.</text>
</comment>
<evidence type="ECO:0000313" key="10">
    <source>
        <dbReference type="Proteomes" id="UP000265515"/>
    </source>
</evidence>
<keyword evidence="3" id="KW-0548">Nucleotidyltransferase</keyword>
<dbReference type="CDD" id="cd01647">
    <property type="entry name" value="RT_LTR"/>
    <property type="match status" value="1"/>
</dbReference>
<evidence type="ECO:0000256" key="5">
    <source>
        <dbReference type="ARBA" id="ARBA00022759"/>
    </source>
</evidence>